<proteinExistence type="predicted"/>
<evidence type="ECO:0000313" key="1">
    <source>
        <dbReference type="EMBL" id="CAD7256083.1"/>
    </source>
</evidence>
<dbReference type="AlphaFoldDB" id="A0A7R9AL19"/>
<name>A0A7R9AL19_TIMSH</name>
<dbReference type="EMBL" id="OC000087">
    <property type="protein sequence ID" value="CAD7256083.1"/>
    <property type="molecule type" value="Genomic_DNA"/>
</dbReference>
<protein>
    <submittedName>
        <fullName evidence="1">Uncharacterized protein</fullName>
    </submittedName>
</protein>
<accession>A0A7R9AL19</accession>
<gene>
    <name evidence="1" type="ORF">TSIB3V08_LOCUS373</name>
</gene>
<organism evidence="1">
    <name type="scientific">Timema shepardi</name>
    <name type="common">Walking stick</name>
    <dbReference type="NCBI Taxonomy" id="629360"/>
    <lineage>
        <taxon>Eukaryota</taxon>
        <taxon>Metazoa</taxon>
        <taxon>Ecdysozoa</taxon>
        <taxon>Arthropoda</taxon>
        <taxon>Hexapoda</taxon>
        <taxon>Insecta</taxon>
        <taxon>Pterygota</taxon>
        <taxon>Neoptera</taxon>
        <taxon>Polyneoptera</taxon>
        <taxon>Phasmatodea</taxon>
        <taxon>Timematodea</taxon>
        <taxon>Timematoidea</taxon>
        <taxon>Timematidae</taxon>
        <taxon>Timema</taxon>
    </lineage>
</organism>
<sequence length="170" mass="18465">MSGHFTQNVAALTSKESSVCDDNLLIAEGTHEFVSGFFFVTDVLQDFVEHPVLNISLGVPPEHLTLEQRDGDRFCPFLPWKVTSTTSSLLVFSLKYLQWTVSGAHVFQKLAELPAPRCADAADTGSARAFLLVGKLVGDREQLPATSLDVSAEVRYLLGDGLCEPVPDVA</sequence>
<reference evidence="1" key="1">
    <citation type="submission" date="2020-11" db="EMBL/GenBank/DDBJ databases">
        <authorList>
            <person name="Tran Van P."/>
        </authorList>
    </citation>
    <scope>NUCLEOTIDE SEQUENCE</scope>
</reference>